<dbReference type="Proteomes" id="UP001642409">
    <property type="component" value="Unassembled WGS sequence"/>
</dbReference>
<evidence type="ECO:0000259" key="7">
    <source>
        <dbReference type="Pfam" id="PF00009"/>
    </source>
</evidence>
<evidence type="ECO:0000256" key="6">
    <source>
        <dbReference type="ARBA" id="ARBA00023134"/>
    </source>
</evidence>
<dbReference type="InterPro" id="IPR009000">
    <property type="entry name" value="Transl_B-barrel_sf"/>
</dbReference>
<keyword evidence="10" id="KW-1185">Reference proteome</keyword>
<keyword evidence="2 8" id="KW-0396">Initiation factor</keyword>
<dbReference type="PANTHER" id="PTHR42854">
    <property type="entry name" value="EUKARYOTIC TRANSLATION INITIATION FACTOR 2 SUBUNIT 3 FAMILY MEMBER"/>
    <property type="match status" value="1"/>
</dbReference>
<evidence type="ECO:0000256" key="5">
    <source>
        <dbReference type="ARBA" id="ARBA00022917"/>
    </source>
</evidence>
<dbReference type="GO" id="GO:0005525">
    <property type="term" value="F:GTP binding"/>
    <property type="evidence" value="ECO:0007669"/>
    <property type="project" value="UniProtKB-KW"/>
</dbReference>
<dbReference type="InterPro" id="IPR000795">
    <property type="entry name" value="T_Tr_GTP-bd_dom"/>
</dbReference>
<evidence type="ECO:0000313" key="10">
    <source>
        <dbReference type="Proteomes" id="UP001642409"/>
    </source>
</evidence>
<evidence type="ECO:0000313" key="8">
    <source>
        <dbReference type="EMBL" id="CAI9951945.1"/>
    </source>
</evidence>
<dbReference type="PANTHER" id="PTHR42854:SF3">
    <property type="entry name" value="EUKARYOTIC TRANSLATION INITIATION FACTOR 2 SUBUNIT 3-RELATED"/>
    <property type="match status" value="1"/>
</dbReference>
<dbReference type="GO" id="GO:0005829">
    <property type="term" value="C:cytosol"/>
    <property type="evidence" value="ECO:0007669"/>
    <property type="project" value="TreeGrafter"/>
</dbReference>
<keyword evidence="3" id="KW-0547">Nucleotide-binding</keyword>
<dbReference type="InterPro" id="IPR027417">
    <property type="entry name" value="P-loop_NTPase"/>
</dbReference>
<comment type="caution">
    <text evidence="8">The sequence shown here is derived from an EMBL/GenBank/DDBJ whole genome shotgun (WGS) entry which is preliminary data.</text>
</comment>
<dbReference type="SUPFAM" id="SSF50447">
    <property type="entry name" value="Translation proteins"/>
    <property type="match status" value="1"/>
</dbReference>
<feature type="domain" description="Tr-type G" evidence="7">
    <location>
        <begin position="33"/>
        <end position="226"/>
    </location>
</feature>
<evidence type="ECO:0000256" key="1">
    <source>
        <dbReference type="ARBA" id="ARBA00007249"/>
    </source>
</evidence>
<proteinExistence type="inferred from homology"/>
<dbReference type="SUPFAM" id="SSF50465">
    <property type="entry name" value="EF-Tu/eEF-1alpha/eIF2-gamma C-terminal domain"/>
    <property type="match status" value="1"/>
</dbReference>
<dbReference type="CDD" id="cd03688">
    <property type="entry name" value="eIF2_gamma_II"/>
    <property type="match status" value="1"/>
</dbReference>
<dbReference type="GO" id="GO:0003743">
    <property type="term" value="F:translation initiation factor activity"/>
    <property type="evidence" value="ECO:0007669"/>
    <property type="project" value="UniProtKB-KW"/>
</dbReference>
<evidence type="ECO:0000256" key="3">
    <source>
        <dbReference type="ARBA" id="ARBA00022741"/>
    </source>
</evidence>
<dbReference type="GO" id="GO:0003924">
    <property type="term" value="F:GTPase activity"/>
    <property type="evidence" value="ECO:0007669"/>
    <property type="project" value="InterPro"/>
</dbReference>
<dbReference type="Pfam" id="PF00009">
    <property type="entry name" value="GTP_EFTU"/>
    <property type="match status" value="1"/>
</dbReference>
<keyword evidence="5" id="KW-0648">Protein biosynthesis</keyword>
<dbReference type="Gene3D" id="2.40.30.10">
    <property type="entry name" value="Translation factors"/>
    <property type="match status" value="2"/>
</dbReference>
<dbReference type="EMBL" id="CATOUU010000830">
    <property type="protein sequence ID" value="CAI9951945.1"/>
    <property type="molecule type" value="Genomic_DNA"/>
</dbReference>
<organism evidence="8">
    <name type="scientific">Hexamita inflata</name>
    <dbReference type="NCBI Taxonomy" id="28002"/>
    <lineage>
        <taxon>Eukaryota</taxon>
        <taxon>Metamonada</taxon>
        <taxon>Diplomonadida</taxon>
        <taxon>Hexamitidae</taxon>
        <taxon>Hexamitinae</taxon>
        <taxon>Hexamita</taxon>
    </lineage>
</organism>
<comment type="similarity">
    <text evidence="1">Belongs to the TRAFAC class translation factor GTPase superfamily. Classic translation factor GTPase family. EF-Tu/EF-1A subfamily.</text>
</comment>
<dbReference type="InterPro" id="IPR009001">
    <property type="entry name" value="Transl_elong_EF1A/Init_IF2_C"/>
</dbReference>
<keyword evidence="4" id="KW-0378">Hydrolase</keyword>
<name>A0AA86Q458_9EUKA</name>
<keyword evidence="6" id="KW-0342">GTP-binding</keyword>
<dbReference type="Gene3D" id="3.40.50.300">
    <property type="entry name" value="P-loop containing nucleotide triphosphate hydrolases"/>
    <property type="match status" value="1"/>
</dbReference>
<sequence>MSNELQPEYLSQQLAQIQELNEQHQDVISRQATINIGLIGQVAHGTTTLFRALTSFTKDYCCNYPLYYMNIKIFECSNSECTTQHRYFTQQSDTNDKIPCPMCEYPSTLIRHISIIECSGYDVDQMTTLLTSDQLDATILVVAADQSCPQSQTVEYFKTIRISQTQLPIIVAQNKIDIVDETQARLNYSQIQSFLGTYLQNNETPIIPVSAAVNLNIEYIINEIVKIPVPKRKLDKPPRVVSIRSFDVNRQGINIDQMKGGVIGGTLLDGILKVGDIIEIRPGIVEKSTDKTYKCYPLTTQIISLKAENNDLRYALPGGLIAIGTMLDPSLTKSDKLVGQMIGYPGTLPDIIINFKIKFCLIINKDQIQPDLSEEQYINKSTKIGTELLVTVNNINILAKVTSDNKTVAGNSKVIELQASHPVCIPDGVSMVISQKGDKKWTRIGCGILLQKQAPEQDSLD</sequence>
<dbReference type="EMBL" id="CAXDID020000469">
    <property type="protein sequence ID" value="CAL6094694.1"/>
    <property type="molecule type" value="Genomic_DNA"/>
</dbReference>
<dbReference type="InterPro" id="IPR050543">
    <property type="entry name" value="eIF2G"/>
</dbReference>
<gene>
    <name evidence="8" type="ORF">HINF_LOCUS39590</name>
    <name evidence="9" type="ORF">HINF_LOCUS67591</name>
</gene>
<accession>A0AA86Q458</accession>
<dbReference type="GO" id="GO:0000049">
    <property type="term" value="F:tRNA binding"/>
    <property type="evidence" value="ECO:0007669"/>
    <property type="project" value="InterPro"/>
</dbReference>
<dbReference type="FunFam" id="2.40.30.10:FF:000009">
    <property type="entry name" value="Eukaryotic translation initiation factor 2 subunit gamma"/>
    <property type="match status" value="1"/>
</dbReference>
<evidence type="ECO:0000256" key="4">
    <source>
        <dbReference type="ARBA" id="ARBA00022801"/>
    </source>
</evidence>
<dbReference type="InterPro" id="IPR044127">
    <property type="entry name" value="eIF2g_dom_2"/>
</dbReference>
<dbReference type="NCBIfam" id="NF003077">
    <property type="entry name" value="PRK04000.1"/>
    <property type="match status" value="1"/>
</dbReference>
<reference evidence="9 10" key="2">
    <citation type="submission" date="2024-07" db="EMBL/GenBank/DDBJ databases">
        <authorList>
            <person name="Akdeniz Z."/>
        </authorList>
    </citation>
    <scope>NUCLEOTIDE SEQUENCE [LARGE SCALE GENOMIC DNA]</scope>
</reference>
<reference evidence="8" key="1">
    <citation type="submission" date="2023-06" db="EMBL/GenBank/DDBJ databases">
        <authorList>
            <person name="Kurt Z."/>
        </authorList>
    </citation>
    <scope>NUCLEOTIDE SEQUENCE</scope>
</reference>
<dbReference type="GO" id="GO:0005850">
    <property type="term" value="C:eukaryotic translation initiation factor 2 complex"/>
    <property type="evidence" value="ECO:0007669"/>
    <property type="project" value="TreeGrafter"/>
</dbReference>
<dbReference type="AlphaFoldDB" id="A0AA86Q458"/>
<evidence type="ECO:0000313" key="9">
    <source>
        <dbReference type="EMBL" id="CAL6094694.1"/>
    </source>
</evidence>
<evidence type="ECO:0000256" key="2">
    <source>
        <dbReference type="ARBA" id="ARBA00022540"/>
    </source>
</evidence>
<dbReference type="GO" id="GO:0001731">
    <property type="term" value="P:formation of translation preinitiation complex"/>
    <property type="evidence" value="ECO:0007669"/>
    <property type="project" value="TreeGrafter"/>
</dbReference>
<dbReference type="SUPFAM" id="SSF52540">
    <property type="entry name" value="P-loop containing nucleoside triphosphate hydrolases"/>
    <property type="match status" value="1"/>
</dbReference>
<protein>
    <submittedName>
        <fullName evidence="8">Translation initiation factor 2 gamma subunit</fullName>
    </submittedName>
    <submittedName>
        <fullName evidence="9">Translation_initiation factor 2 gamma subunit</fullName>
    </submittedName>
</protein>